<protein>
    <submittedName>
        <fullName evidence="1">Uncharacterized protein</fullName>
    </submittedName>
</protein>
<name>A0A6J5RT15_9CAUD</name>
<sequence length="102" mass="11753">MKKLLNHDPDSGISQVFHYDPGTEMSTITTEQEIDPITYCNRFLSNEQGKRFAKSGITKVASIPLGVYYDLKRKGIVDDQVAFRRWMNDSDNRVFRTHEAVL</sequence>
<organism evidence="1">
    <name type="scientific">uncultured Caudovirales phage</name>
    <dbReference type="NCBI Taxonomy" id="2100421"/>
    <lineage>
        <taxon>Viruses</taxon>
        <taxon>Duplodnaviria</taxon>
        <taxon>Heunggongvirae</taxon>
        <taxon>Uroviricota</taxon>
        <taxon>Caudoviricetes</taxon>
        <taxon>Peduoviridae</taxon>
        <taxon>Maltschvirus</taxon>
        <taxon>Maltschvirus maltsch</taxon>
    </lineage>
</organism>
<accession>A0A6J5RT15</accession>
<dbReference type="EMBL" id="LR797300">
    <property type="protein sequence ID" value="CAB4200555.1"/>
    <property type="molecule type" value="Genomic_DNA"/>
</dbReference>
<evidence type="ECO:0000313" key="1">
    <source>
        <dbReference type="EMBL" id="CAB4200555.1"/>
    </source>
</evidence>
<reference evidence="1" key="1">
    <citation type="submission" date="2020-05" db="EMBL/GenBank/DDBJ databases">
        <authorList>
            <person name="Chiriac C."/>
            <person name="Salcher M."/>
            <person name="Ghai R."/>
            <person name="Kavagutti S V."/>
        </authorList>
    </citation>
    <scope>NUCLEOTIDE SEQUENCE</scope>
</reference>
<proteinExistence type="predicted"/>
<gene>
    <name evidence="1" type="ORF">UFOVP1339_51</name>
</gene>